<name>A0A517RNJ2_9PLAN</name>
<evidence type="ECO:0000313" key="2">
    <source>
        <dbReference type="EMBL" id="QDT45438.1"/>
    </source>
</evidence>
<dbReference type="Pfam" id="PF13532">
    <property type="entry name" value="2OG-FeII_Oxy_2"/>
    <property type="match status" value="1"/>
</dbReference>
<proteinExistence type="predicted"/>
<dbReference type="EMBL" id="CP036269">
    <property type="protein sequence ID" value="QDT45438.1"/>
    <property type="molecule type" value="Genomic_DNA"/>
</dbReference>
<dbReference type="SUPFAM" id="SSF51197">
    <property type="entry name" value="Clavaminate synthase-like"/>
    <property type="match status" value="1"/>
</dbReference>
<evidence type="ECO:0000259" key="1">
    <source>
        <dbReference type="PROSITE" id="PS51471"/>
    </source>
</evidence>
<dbReference type="InterPro" id="IPR005123">
    <property type="entry name" value="Oxoglu/Fe-dep_dioxygenase_dom"/>
</dbReference>
<dbReference type="Gene3D" id="2.60.120.590">
    <property type="entry name" value="Alpha-ketoglutarate-dependent dioxygenase AlkB-like"/>
    <property type="match status" value="1"/>
</dbReference>
<dbReference type="GO" id="GO:0016491">
    <property type="term" value="F:oxidoreductase activity"/>
    <property type="evidence" value="ECO:0007669"/>
    <property type="project" value="TreeGrafter"/>
</dbReference>
<dbReference type="RefSeq" id="WP_145222027.1">
    <property type="nucleotide sequence ID" value="NZ_CP036269.1"/>
</dbReference>
<sequence length="213" mass="24557">MKNKQLLLFSDYDKLSNQIHRNYLNVPGLIYYESFLAPSEQIICLETLDCHTWLGDLKRRVQHYGYRYDYKARRVDPSMYVGPLPPFAAKIAEKLVLTGLVSKKPDQLIINEYRPGQGIAPHVDCEPCFQDEIATISLGSVYEMELSEISTGITKKVDLELGSCLVFTGCSRYAWKHGIRPRLTDRGRKRARRVSLTFRKVILDERNRKEVDG</sequence>
<dbReference type="AlphaFoldDB" id="A0A517RNJ2"/>
<feature type="domain" description="Fe2OG dioxygenase" evidence="1">
    <location>
        <begin position="104"/>
        <end position="202"/>
    </location>
</feature>
<dbReference type="InterPro" id="IPR037151">
    <property type="entry name" value="AlkB-like_sf"/>
</dbReference>
<dbReference type="PROSITE" id="PS51471">
    <property type="entry name" value="FE2OG_OXY"/>
    <property type="match status" value="1"/>
</dbReference>
<dbReference type="Proteomes" id="UP000317171">
    <property type="component" value="Chromosome"/>
</dbReference>
<protein>
    <submittedName>
        <fullName evidence="2">2OG-Fe(II) oxygenase superfamily protein</fullName>
    </submittedName>
</protein>
<dbReference type="KEGG" id="gaz:Pan241w_55580"/>
<dbReference type="GO" id="GO:0032451">
    <property type="term" value="F:demethylase activity"/>
    <property type="evidence" value="ECO:0007669"/>
    <property type="project" value="TreeGrafter"/>
</dbReference>
<evidence type="ECO:0000313" key="3">
    <source>
        <dbReference type="Proteomes" id="UP000317171"/>
    </source>
</evidence>
<gene>
    <name evidence="2" type="ORF">Pan241w_55580</name>
</gene>
<accession>A0A517RNJ2</accession>
<dbReference type="GO" id="GO:0070988">
    <property type="term" value="P:demethylation"/>
    <property type="evidence" value="ECO:0007669"/>
    <property type="project" value="InterPro"/>
</dbReference>
<dbReference type="OrthoDB" id="278699at2"/>
<dbReference type="InterPro" id="IPR032857">
    <property type="entry name" value="ALKBH4"/>
</dbReference>
<organism evidence="2 3">
    <name type="scientific">Gimesia alba</name>
    <dbReference type="NCBI Taxonomy" id="2527973"/>
    <lineage>
        <taxon>Bacteria</taxon>
        <taxon>Pseudomonadati</taxon>
        <taxon>Planctomycetota</taxon>
        <taxon>Planctomycetia</taxon>
        <taxon>Planctomycetales</taxon>
        <taxon>Planctomycetaceae</taxon>
        <taxon>Gimesia</taxon>
    </lineage>
</organism>
<keyword evidence="3" id="KW-1185">Reference proteome</keyword>
<reference evidence="2 3" key="1">
    <citation type="submission" date="2019-02" db="EMBL/GenBank/DDBJ databases">
        <title>Deep-cultivation of Planctomycetes and their phenomic and genomic characterization uncovers novel biology.</title>
        <authorList>
            <person name="Wiegand S."/>
            <person name="Jogler M."/>
            <person name="Boedeker C."/>
            <person name="Pinto D."/>
            <person name="Vollmers J."/>
            <person name="Rivas-Marin E."/>
            <person name="Kohn T."/>
            <person name="Peeters S.H."/>
            <person name="Heuer A."/>
            <person name="Rast P."/>
            <person name="Oberbeckmann S."/>
            <person name="Bunk B."/>
            <person name="Jeske O."/>
            <person name="Meyerdierks A."/>
            <person name="Storesund J.E."/>
            <person name="Kallscheuer N."/>
            <person name="Luecker S."/>
            <person name="Lage O.M."/>
            <person name="Pohl T."/>
            <person name="Merkel B.J."/>
            <person name="Hornburger P."/>
            <person name="Mueller R.-W."/>
            <person name="Bruemmer F."/>
            <person name="Labrenz M."/>
            <person name="Spormann A.M."/>
            <person name="Op den Camp H."/>
            <person name="Overmann J."/>
            <person name="Amann R."/>
            <person name="Jetten M.S.M."/>
            <person name="Mascher T."/>
            <person name="Medema M.H."/>
            <person name="Devos D.P."/>
            <person name="Kaster A.-K."/>
            <person name="Ovreas L."/>
            <person name="Rohde M."/>
            <person name="Galperin M.Y."/>
            <person name="Jogler C."/>
        </authorList>
    </citation>
    <scope>NUCLEOTIDE SEQUENCE [LARGE SCALE GENOMIC DNA]</scope>
    <source>
        <strain evidence="2 3">Pan241w</strain>
    </source>
</reference>
<dbReference type="PANTHER" id="PTHR12463">
    <property type="entry name" value="OXYGENASE-RELATED"/>
    <property type="match status" value="1"/>
</dbReference>
<dbReference type="InterPro" id="IPR027450">
    <property type="entry name" value="AlkB-like"/>
</dbReference>
<dbReference type="PANTHER" id="PTHR12463:SF1">
    <property type="entry name" value="2-OXOGLUTARATE AND FE-DEPENDENT OXYGENASE FAMILY PROTEIN"/>
    <property type="match status" value="1"/>
</dbReference>